<evidence type="ECO:0000313" key="2">
    <source>
        <dbReference type="Proteomes" id="UP000183287"/>
    </source>
</evidence>
<dbReference type="Proteomes" id="UP000183287">
    <property type="component" value="Unassembled WGS sequence"/>
</dbReference>
<protein>
    <submittedName>
        <fullName evidence="1">Uncharacterized protein</fullName>
    </submittedName>
</protein>
<keyword evidence="2" id="KW-1185">Reference proteome</keyword>
<proteinExistence type="predicted"/>
<accession>A0A1I4LNC1</accession>
<reference evidence="2" key="1">
    <citation type="submission" date="2016-10" db="EMBL/GenBank/DDBJ databases">
        <authorList>
            <person name="Varghese N."/>
            <person name="Submissions S."/>
        </authorList>
    </citation>
    <scope>NUCLEOTIDE SEQUENCE [LARGE SCALE GENOMIC DNA]</scope>
    <source>
        <strain evidence="2">Nm44</strain>
    </source>
</reference>
<dbReference type="RefSeq" id="WP_074904079.1">
    <property type="nucleotide sequence ID" value="NZ_FOUB01000007.1"/>
</dbReference>
<dbReference type="AlphaFoldDB" id="A0A1I4LNC1"/>
<name>A0A1I4LNC1_9PROT</name>
<organism evidence="1 2">
    <name type="scientific">Nitrosomonas communis</name>
    <dbReference type="NCBI Taxonomy" id="44574"/>
    <lineage>
        <taxon>Bacteria</taxon>
        <taxon>Pseudomonadati</taxon>
        <taxon>Pseudomonadota</taxon>
        <taxon>Betaproteobacteria</taxon>
        <taxon>Nitrosomonadales</taxon>
        <taxon>Nitrosomonadaceae</taxon>
        <taxon>Nitrosomonas</taxon>
    </lineage>
</organism>
<dbReference type="EMBL" id="FOUB01000007">
    <property type="protein sequence ID" value="SFL92460.1"/>
    <property type="molecule type" value="Genomic_DNA"/>
</dbReference>
<sequence length="72" mass="7946">MNTKTLTLSHYGVVRFGDLECEADQGGRFARFLANLAPNSLSQLENTHEPILLPSDRQAQFFPAGIIVEEVA</sequence>
<evidence type="ECO:0000313" key="1">
    <source>
        <dbReference type="EMBL" id="SFL92460.1"/>
    </source>
</evidence>
<gene>
    <name evidence="1" type="ORF">SAMN05421863_100723</name>
</gene>